<gene>
    <name evidence="3" type="ORF">DDQ50_04240</name>
</gene>
<name>A0A2V1HSZ7_9MICO</name>
<sequence length="214" mass="22595">MAQAGFDRRFRWSLLIAVAIAAIVAGGIGFAGGRASTLVTPTPTTTSAAAGFARDMQVHHNQGVELAMLEYLRTDDPDVRTLSYDIATTQAQQSGQMYGWLTQWGLPQFSAAPAMSWMGDEHGGHSSAPGESGVMPGMASEESIDELTAATGVEADRIFLTLMIAHHKGAVEMADGALERTDDPSVRALATTISKSQAAEITLMQSMLDALPPS</sequence>
<organism evidence="3 4">
    <name type="scientific">Amnibacterium flavum</name>
    <dbReference type="NCBI Taxonomy" id="2173173"/>
    <lineage>
        <taxon>Bacteria</taxon>
        <taxon>Bacillati</taxon>
        <taxon>Actinomycetota</taxon>
        <taxon>Actinomycetes</taxon>
        <taxon>Micrococcales</taxon>
        <taxon>Microbacteriaceae</taxon>
        <taxon>Amnibacterium</taxon>
    </lineage>
</organism>
<dbReference type="AlphaFoldDB" id="A0A2V1HSZ7"/>
<evidence type="ECO:0000313" key="4">
    <source>
        <dbReference type="Proteomes" id="UP000244893"/>
    </source>
</evidence>
<evidence type="ECO:0000256" key="1">
    <source>
        <dbReference type="SAM" id="Phobius"/>
    </source>
</evidence>
<dbReference type="EMBL" id="QEOP01000001">
    <property type="protein sequence ID" value="PVZ95698.1"/>
    <property type="molecule type" value="Genomic_DNA"/>
</dbReference>
<keyword evidence="1" id="KW-1133">Transmembrane helix</keyword>
<evidence type="ECO:0000313" key="3">
    <source>
        <dbReference type="EMBL" id="PVZ95698.1"/>
    </source>
</evidence>
<dbReference type="InterPro" id="IPR005183">
    <property type="entry name" value="DUF305_CopM-like"/>
</dbReference>
<dbReference type="Pfam" id="PF03713">
    <property type="entry name" value="DUF305"/>
    <property type="match status" value="1"/>
</dbReference>
<keyword evidence="1" id="KW-0472">Membrane</keyword>
<protein>
    <submittedName>
        <fullName evidence="3">DUF305 domain-containing protein</fullName>
    </submittedName>
</protein>
<keyword evidence="1" id="KW-0812">Transmembrane</keyword>
<proteinExistence type="predicted"/>
<dbReference type="RefSeq" id="WP_116755433.1">
    <property type="nucleotide sequence ID" value="NZ_JBHUEX010000001.1"/>
</dbReference>
<accession>A0A2V1HSZ7</accession>
<reference evidence="3 4" key="1">
    <citation type="submission" date="2018-05" db="EMBL/GenBank/DDBJ databases">
        <title>Amnibacterium sp. M8JJ-5, whole genome shotgun sequence.</title>
        <authorList>
            <person name="Tuo L."/>
        </authorList>
    </citation>
    <scope>NUCLEOTIDE SEQUENCE [LARGE SCALE GENOMIC DNA]</scope>
    <source>
        <strain evidence="3 4">M8JJ-5</strain>
    </source>
</reference>
<keyword evidence="4" id="KW-1185">Reference proteome</keyword>
<evidence type="ECO:0000259" key="2">
    <source>
        <dbReference type="Pfam" id="PF03713"/>
    </source>
</evidence>
<comment type="caution">
    <text evidence="3">The sequence shown here is derived from an EMBL/GenBank/DDBJ whole genome shotgun (WGS) entry which is preliminary data.</text>
</comment>
<feature type="domain" description="DUF305" evidence="2">
    <location>
        <begin position="50"/>
        <end position="208"/>
    </location>
</feature>
<dbReference type="Gene3D" id="1.20.1260.10">
    <property type="match status" value="1"/>
</dbReference>
<dbReference type="PANTHER" id="PTHR36933:SF1">
    <property type="entry name" value="SLL0788 PROTEIN"/>
    <property type="match status" value="1"/>
</dbReference>
<dbReference type="Proteomes" id="UP000244893">
    <property type="component" value="Unassembled WGS sequence"/>
</dbReference>
<feature type="transmembrane region" description="Helical" evidence="1">
    <location>
        <begin position="12"/>
        <end position="33"/>
    </location>
</feature>
<dbReference type="PANTHER" id="PTHR36933">
    <property type="entry name" value="SLL0788 PROTEIN"/>
    <property type="match status" value="1"/>
</dbReference>
<dbReference type="InterPro" id="IPR012347">
    <property type="entry name" value="Ferritin-like"/>
</dbReference>
<dbReference type="OrthoDB" id="26872at2"/>